<keyword evidence="1" id="KW-0238">DNA-binding</keyword>
<comment type="caution">
    <text evidence="1">The sequence shown here is derived from an EMBL/GenBank/DDBJ whole genome shotgun (WGS) entry which is preliminary data.</text>
</comment>
<reference evidence="1 2" key="1">
    <citation type="submission" date="2018-08" db="EMBL/GenBank/DDBJ databases">
        <title>Bacillus phenotypic plasticity.</title>
        <authorList>
            <person name="Hurtado E."/>
        </authorList>
    </citation>
    <scope>NUCLEOTIDE SEQUENCE [LARGE SCALE GENOMIC DNA]</scope>
    <source>
        <strain evidence="1 2">427</strain>
    </source>
</reference>
<evidence type="ECO:0000313" key="2">
    <source>
        <dbReference type="Proteomes" id="UP000324326"/>
    </source>
</evidence>
<dbReference type="GO" id="GO:0003677">
    <property type="term" value="F:DNA binding"/>
    <property type="evidence" value="ECO:0007669"/>
    <property type="project" value="UniProtKB-KW"/>
</dbReference>
<evidence type="ECO:0000313" key="1">
    <source>
        <dbReference type="EMBL" id="KAA6447609.1"/>
    </source>
</evidence>
<dbReference type="AlphaFoldDB" id="A0A5M8RHB2"/>
<dbReference type="Proteomes" id="UP000324326">
    <property type="component" value="Unassembled WGS sequence"/>
</dbReference>
<organism evidence="1 2">
    <name type="scientific">Bacillus swezeyi</name>
    <dbReference type="NCBI Taxonomy" id="1925020"/>
    <lineage>
        <taxon>Bacteria</taxon>
        <taxon>Bacillati</taxon>
        <taxon>Bacillota</taxon>
        <taxon>Bacilli</taxon>
        <taxon>Bacillales</taxon>
        <taxon>Bacillaceae</taxon>
        <taxon>Bacillus</taxon>
    </lineage>
</organism>
<dbReference type="RefSeq" id="WP_148958332.1">
    <property type="nucleotide sequence ID" value="NZ_CM125431.1"/>
</dbReference>
<protein>
    <submittedName>
        <fullName evidence="1">DNA-binding protein</fullName>
    </submittedName>
</protein>
<dbReference type="EMBL" id="QSND01000005">
    <property type="protein sequence ID" value="KAA6447609.1"/>
    <property type="molecule type" value="Genomic_DNA"/>
</dbReference>
<proteinExistence type="predicted"/>
<sequence length="94" mass="10992">METDFFWLGLGLAAFGYFIGDGLKNFKNPKGNAAGYPHLIKERDLQYYLGLSKEETKEMLHKYPDIPKIELKGTTYYPYQHLMEWMSSADLYQN</sequence>
<name>A0A5M8RHB2_9BACI</name>
<gene>
    <name evidence="1" type="ORF">DX927_20285</name>
</gene>
<accession>A0A5M8RHB2</accession>